<feature type="transmembrane region" description="Helical" evidence="1">
    <location>
        <begin position="7"/>
        <end position="27"/>
    </location>
</feature>
<feature type="transmembrane region" description="Helical" evidence="1">
    <location>
        <begin position="111"/>
        <end position="138"/>
    </location>
</feature>
<dbReference type="PANTHER" id="PTHR30282:SF0">
    <property type="entry name" value="P-AMINOBENZOYL-GLUTAMATE TRANSPORT PROTEIN"/>
    <property type="match status" value="1"/>
</dbReference>
<comment type="caution">
    <text evidence="2">The sequence shown here is derived from an EMBL/GenBank/DDBJ whole genome shotgun (WGS) entry which is preliminary data.</text>
</comment>
<proteinExistence type="predicted"/>
<keyword evidence="1" id="KW-0812">Transmembrane</keyword>
<evidence type="ECO:0000256" key="1">
    <source>
        <dbReference type="SAM" id="Phobius"/>
    </source>
</evidence>
<feature type="non-terminal residue" evidence="2">
    <location>
        <position position="178"/>
    </location>
</feature>
<dbReference type="Pfam" id="PF03806">
    <property type="entry name" value="ABG_transport"/>
    <property type="match status" value="1"/>
</dbReference>
<reference evidence="2" key="1">
    <citation type="submission" date="2019-03" db="EMBL/GenBank/DDBJ databases">
        <title>Single cell metagenomics reveals metabolic interactions within the superorganism composed of flagellate Streblomastix strix and complex community of Bacteroidetes bacteria on its surface.</title>
        <authorList>
            <person name="Treitli S.C."/>
            <person name="Kolisko M."/>
            <person name="Husnik F."/>
            <person name="Keeling P."/>
            <person name="Hampl V."/>
        </authorList>
    </citation>
    <scope>NUCLEOTIDE SEQUENCE</scope>
    <source>
        <strain evidence="2">STM</strain>
    </source>
</reference>
<accession>A0A5J4QDJ9</accession>
<keyword evidence="1" id="KW-0472">Membrane</keyword>
<dbReference type="InterPro" id="IPR004697">
    <property type="entry name" value="AbgT"/>
</dbReference>
<feature type="transmembrane region" description="Helical" evidence="1">
    <location>
        <begin position="68"/>
        <end position="90"/>
    </location>
</feature>
<dbReference type="PANTHER" id="PTHR30282">
    <property type="entry name" value="P-AMINOBENZOYL GLUTAMATE TRANSPORTER"/>
    <property type="match status" value="1"/>
</dbReference>
<name>A0A5J4QDJ9_9ZZZZ</name>
<gene>
    <name evidence="2" type="ORF">EZS27_030884</name>
</gene>
<dbReference type="GO" id="GO:0015558">
    <property type="term" value="F:secondary active p-aminobenzoyl-glutamate transmembrane transporter activity"/>
    <property type="evidence" value="ECO:0007669"/>
    <property type="project" value="InterPro"/>
</dbReference>
<dbReference type="AlphaFoldDB" id="A0A5J4QDJ9"/>
<dbReference type="GO" id="GO:1902604">
    <property type="term" value="P:p-aminobenzoyl-glutamate transmembrane transport"/>
    <property type="evidence" value="ECO:0007669"/>
    <property type="project" value="InterPro"/>
</dbReference>
<keyword evidence="1" id="KW-1133">Transmembrane helix</keyword>
<evidence type="ECO:0000313" key="2">
    <source>
        <dbReference type="EMBL" id="KAA6319189.1"/>
    </source>
</evidence>
<sequence length="178" mass="18921">MKSRQTLHPATLFLLLTAIIVFFSWIFDIYEVGVAHPHTGESIYVQSLLGSESIRWLLRNVTANFTGFAPLGMTLVAMLGIGVAQHSGMIDACIRRTCRTHGTKSKHSNGIVIGGTIFAGILSNIVGDAGYIILLPFAATLFESAGLHPVGGIVTAFVSVACGYSANIFISTLDPLIA</sequence>
<organism evidence="2">
    <name type="scientific">termite gut metagenome</name>
    <dbReference type="NCBI Taxonomy" id="433724"/>
    <lineage>
        <taxon>unclassified sequences</taxon>
        <taxon>metagenomes</taxon>
        <taxon>organismal metagenomes</taxon>
    </lineage>
</organism>
<feature type="transmembrane region" description="Helical" evidence="1">
    <location>
        <begin position="150"/>
        <end position="170"/>
    </location>
</feature>
<protein>
    <submittedName>
        <fullName evidence="2">p-aminobenzoyl-glutamate transport protein</fullName>
    </submittedName>
</protein>
<dbReference type="EMBL" id="SNRY01003960">
    <property type="protein sequence ID" value="KAA6319189.1"/>
    <property type="molecule type" value="Genomic_DNA"/>
</dbReference>